<sequence length="164" mass="18127" precursor="true">MFKRYIWLVIATVFFISNLFVGNAIAAELDEATRTVKLNEQGDTVVLSLEQVARGRRLFNYACGTCHVGGITKTNPNVGLEPEALAGAYPERDNLTALVDYLYNPTTYDGLQEISEVHPSMKSTDLYPKMRSLTEDDIEAIAGHILLMPKVIGDMWGAGKTQTL</sequence>
<name>A0A8J7A656_9CYAN</name>
<keyword evidence="6 12" id="KW-0479">Metal-binding</keyword>
<dbReference type="InterPro" id="IPR036909">
    <property type="entry name" value="Cyt_c-like_dom_sf"/>
</dbReference>
<gene>
    <name evidence="12" type="primary">psbV</name>
    <name evidence="14" type="ORF">IQ241_04775</name>
</gene>
<evidence type="ECO:0000313" key="14">
    <source>
        <dbReference type="EMBL" id="MBE9076615.1"/>
    </source>
</evidence>
<feature type="chain" id="PRO_5035349037" description="Photosystem II extrinsic protein V" evidence="12">
    <location>
        <begin position="27"/>
        <end position="164"/>
    </location>
</feature>
<evidence type="ECO:0000256" key="6">
    <source>
        <dbReference type="ARBA" id="ARBA00022723"/>
    </source>
</evidence>
<dbReference type="Pfam" id="PF14495">
    <property type="entry name" value="Cytochrom_C550"/>
    <property type="match status" value="1"/>
</dbReference>
<dbReference type="GO" id="GO:0022904">
    <property type="term" value="P:respiratory electron transport chain"/>
    <property type="evidence" value="ECO:0007669"/>
    <property type="project" value="InterPro"/>
</dbReference>
<keyword evidence="15" id="KW-1185">Reference proteome</keyword>
<keyword evidence="10 12" id="KW-0472">Membrane</keyword>
<accession>A0A8J7A656</accession>
<dbReference type="GO" id="GO:0019684">
    <property type="term" value="P:photosynthesis, light reaction"/>
    <property type="evidence" value="ECO:0007669"/>
    <property type="project" value="UniProtKB-UniRule"/>
</dbReference>
<feature type="binding site" description="axial binding residue" evidence="12">
    <location>
        <position position="118"/>
    </location>
    <ligand>
        <name>heme c</name>
        <dbReference type="ChEBI" id="CHEBI:61717"/>
    </ligand>
    <ligandPart>
        <name>Fe</name>
        <dbReference type="ChEBI" id="CHEBI:18248"/>
    </ligandPart>
</feature>
<evidence type="ECO:0000256" key="1">
    <source>
        <dbReference type="ARBA" id="ARBA00004170"/>
    </source>
</evidence>
<evidence type="ECO:0000259" key="13">
    <source>
        <dbReference type="PROSITE" id="PS51007"/>
    </source>
</evidence>
<keyword evidence="12" id="KW-0732">Signal</keyword>
<dbReference type="Gene3D" id="1.10.760.10">
    <property type="entry name" value="Cytochrome c-like domain"/>
    <property type="match status" value="1"/>
</dbReference>
<evidence type="ECO:0000256" key="12">
    <source>
        <dbReference type="HAMAP-Rule" id="MF_01378"/>
    </source>
</evidence>
<keyword evidence="7 12" id="KW-0249">Electron transport</keyword>
<dbReference type="GO" id="GO:0009523">
    <property type="term" value="C:photosystem II"/>
    <property type="evidence" value="ECO:0007669"/>
    <property type="project" value="UniProtKB-KW"/>
</dbReference>
<comment type="subcellular location">
    <subcellularLocation>
        <location evidence="12">Cellular thylakoid membrane</location>
        <topology evidence="12">Peripheral membrane protein</topology>
        <orientation evidence="12">Lumenal side</orientation>
    </subcellularLocation>
    <subcellularLocation>
        <location evidence="1">Membrane</location>
        <topology evidence="1">Peripheral membrane protein</topology>
    </subcellularLocation>
    <text evidence="12">Associated with photosystem II at the lumenal side of the thylakoid membrane.</text>
</comment>
<evidence type="ECO:0000256" key="4">
    <source>
        <dbReference type="ARBA" id="ARBA00022531"/>
    </source>
</evidence>
<evidence type="ECO:0000256" key="7">
    <source>
        <dbReference type="ARBA" id="ARBA00022982"/>
    </source>
</evidence>
<comment type="cofactor">
    <cofactor evidence="12">
        <name>heme c</name>
        <dbReference type="ChEBI" id="CHEBI:61717"/>
    </cofactor>
    <text evidence="12">Binds 1 heme c group covalently per subunit.</text>
</comment>
<dbReference type="RefSeq" id="WP_193905277.1">
    <property type="nucleotide sequence ID" value="NZ_JADEXG010000007.1"/>
</dbReference>
<keyword evidence="9 12" id="KW-0793">Thylakoid</keyword>
<evidence type="ECO:0000256" key="2">
    <source>
        <dbReference type="ARBA" id="ARBA00010433"/>
    </source>
</evidence>
<dbReference type="InterPro" id="IPR016003">
    <property type="entry name" value="PsbV_cyt_c550-like"/>
</dbReference>
<keyword evidence="11 12" id="KW-0604">Photosystem II</keyword>
<dbReference type="InterPro" id="IPR029490">
    <property type="entry name" value="Cytochrom_C550"/>
</dbReference>
<comment type="function">
    <text evidence="12">One of the extrinsic, lumenal subunits of photosystem II (PSII). PSII is a light-driven water plastoquinone oxidoreductase, using light energy to abstract electrons from H(2)O, generating a proton gradient subsequently used for ATP formation. The extrinsic proteins stabilize the structure of photosystem II oxygen-evolving complex (OEC), the ion environment of oxygen evolution and protect the OEC against heat-induced inactivation. Low-potential cytochrome c that plays a role in the OEC of PSII.</text>
</comment>
<dbReference type="GO" id="GO:0020037">
    <property type="term" value="F:heme binding"/>
    <property type="evidence" value="ECO:0007669"/>
    <property type="project" value="InterPro"/>
</dbReference>
<dbReference type="AlphaFoldDB" id="A0A8J7A656"/>
<evidence type="ECO:0000256" key="9">
    <source>
        <dbReference type="ARBA" id="ARBA00023078"/>
    </source>
</evidence>
<proteinExistence type="inferred from homology"/>
<dbReference type="InterPro" id="IPR009056">
    <property type="entry name" value="Cyt_c-like_dom"/>
</dbReference>
<feature type="binding site" description="axial binding residue" evidence="12">
    <location>
        <position position="67"/>
    </location>
    <ligand>
        <name>heme c</name>
        <dbReference type="ChEBI" id="CHEBI:61717"/>
    </ligand>
    <ligandPart>
        <name>Fe</name>
        <dbReference type="ChEBI" id="CHEBI:18248"/>
    </ligandPart>
</feature>
<dbReference type="NCBIfam" id="TIGR03045">
    <property type="entry name" value="PS_II_C550"/>
    <property type="match status" value="1"/>
</dbReference>
<dbReference type="GO" id="GO:0009055">
    <property type="term" value="F:electron transfer activity"/>
    <property type="evidence" value="ECO:0007669"/>
    <property type="project" value="InterPro"/>
</dbReference>
<dbReference type="InterPro" id="IPR017851">
    <property type="entry name" value="PsbV_cyt_c550"/>
</dbReference>
<evidence type="ECO:0000256" key="3">
    <source>
        <dbReference type="ARBA" id="ARBA00022448"/>
    </source>
</evidence>
<comment type="caution">
    <text evidence="14">The sequence shown here is derived from an EMBL/GenBank/DDBJ whole genome shotgun (WGS) entry which is preliminary data.</text>
</comment>
<feature type="binding site" description="covalent" evidence="12">
    <location>
        <position position="66"/>
    </location>
    <ligand>
        <name>heme c</name>
        <dbReference type="ChEBI" id="CHEBI:61717"/>
    </ligand>
</feature>
<evidence type="ECO:0000256" key="11">
    <source>
        <dbReference type="ARBA" id="ARBA00023276"/>
    </source>
</evidence>
<comment type="subunit">
    <text evidence="12">PSII is composed of 1 copy each of membrane proteins PsbA, PsbB, PsbC, PsbD, PsbE, PsbF, PsbH, PsbI, PsbJ, PsbK, PsbL, PsbM, PsbT, PsbX, PsbY, PsbZ, Psb30/Ycf12, peripheral proteins PsbO, CyanoQ (PsbQ), PsbU, PsbV and a large number of cofactors. It forms dimeric complexes.</text>
</comment>
<evidence type="ECO:0000256" key="8">
    <source>
        <dbReference type="ARBA" id="ARBA00023004"/>
    </source>
</evidence>
<dbReference type="GO" id="GO:0005506">
    <property type="term" value="F:iron ion binding"/>
    <property type="evidence" value="ECO:0007669"/>
    <property type="project" value="InterPro"/>
</dbReference>
<dbReference type="EMBL" id="JADEXG010000007">
    <property type="protein sequence ID" value="MBE9076615.1"/>
    <property type="molecule type" value="Genomic_DNA"/>
</dbReference>
<dbReference type="GO" id="GO:0031676">
    <property type="term" value="C:plasma membrane-derived thylakoid membrane"/>
    <property type="evidence" value="ECO:0007669"/>
    <property type="project" value="UniProtKB-SubCell"/>
</dbReference>
<dbReference type="Proteomes" id="UP000636505">
    <property type="component" value="Unassembled WGS sequence"/>
</dbReference>
<reference evidence="14" key="1">
    <citation type="submission" date="2020-10" db="EMBL/GenBank/DDBJ databases">
        <authorList>
            <person name="Castelo-Branco R."/>
            <person name="Eusebio N."/>
            <person name="Adriana R."/>
            <person name="Vieira A."/>
            <person name="Brugerolle De Fraissinette N."/>
            <person name="Rezende De Castro R."/>
            <person name="Schneider M.P."/>
            <person name="Vasconcelos V."/>
            <person name="Leao P.N."/>
        </authorList>
    </citation>
    <scope>NUCLEOTIDE SEQUENCE</scope>
    <source>
        <strain evidence="14">LEGE 07310</strain>
    </source>
</reference>
<evidence type="ECO:0000313" key="15">
    <source>
        <dbReference type="Proteomes" id="UP000636505"/>
    </source>
</evidence>
<organism evidence="14 15">
    <name type="scientific">Vasconcelosia minhoensis LEGE 07310</name>
    <dbReference type="NCBI Taxonomy" id="915328"/>
    <lineage>
        <taxon>Bacteria</taxon>
        <taxon>Bacillati</taxon>
        <taxon>Cyanobacteriota</taxon>
        <taxon>Cyanophyceae</taxon>
        <taxon>Nodosilineales</taxon>
        <taxon>Cymatolegaceae</taxon>
        <taxon>Vasconcelosia</taxon>
        <taxon>Vasconcelosia minhoensis</taxon>
    </lineage>
</organism>
<keyword evidence="4 12" id="KW-0602">Photosynthesis</keyword>
<protein>
    <recommendedName>
        <fullName evidence="12">Photosystem II extrinsic protein V</fullName>
        <shortName evidence="12">PsbV</shortName>
    </recommendedName>
    <alternativeName>
        <fullName evidence="12">Cytochrome c-550</fullName>
    </alternativeName>
    <alternativeName>
        <fullName evidence="12">Cytochrome c550</fullName>
    </alternativeName>
    <alternativeName>
        <fullName evidence="12">Low-potential cytochrome c</fullName>
    </alternativeName>
</protein>
<keyword evidence="8 12" id="KW-0408">Iron</keyword>
<comment type="similarity">
    <text evidence="2 12">Belongs to the cytochrome c family. PsbV subfamily.</text>
</comment>
<dbReference type="PROSITE" id="PS51007">
    <property type="entry name" value="CYTC"/>
    <property type="match status" value="1"/>
</dbReference>
<keyword evidence="3 12" id="KW-0813">Transport</keyword>
<dbReference type="HAMAP" id="MF_01378">
    <property type="entry name" value="PSII_Cyt550"/>
    <property type="match status" value="1"/>
</dbReference>
<feature type="signal peptide" evidence="12">
    <location>
        <begin position="1"/>
        <end position="26"/>
    </location>
</feature>
<dbReference type="PIRSF" id="PIRSF005890">
    <property type="entry name" value="Phot_II_cyt_c550"/>
    <property type="match status" value="1"/>
</dbReference>
<evidence type="ECO:0000256" key="5">
    <source>
        <dbReference type="ARBA" id="ARBA00022617"/>
    </source>
</evidence>
<keyword evidence="5 12" id="KW-0349">Heme</keyword>
<evidence type="ECO:0000256" key="10">
    <source>
        <dbReference type="ARBA" id="ARBA00023136"/>
    </source>
</evidence>
<feature type="binding site" description="covalent" evidence="12">
    <location>
        <position position="63"/>
    </location>
    <ligand>
        <name>heme c</name>
        <dbReference type="ChEBI" id="CHEBI:61717"/>
    </ligand>
</feature>
<feature type="domain" description="Cytochrome c" evidence="13">
    <location>
        <begin position="50"/>
        <end position="149"/>
    </location>
</feature>
<dbReference type="SUPFAM" id="SSF46626">
    <property type="entry name" value="Cytochrome c"/>
    <property type="match status" value="1"/>
</dbReference>